<dbReference type="AlphaFoldDB" id="A0A5D8Z6J3"/>
<dbReference type="RefSeq" id="WP_328592710.1">
    <property type="nucleotide sequence ID" value="NZ_VTRV01000043.1"/>
</dbReference>
<dbReference type="Proteomes" id="UP000323164">
    <property type="component" value="Unassembled WGS sequence"/>
</dbReference>
<dbReference type="InterPro" id="IPR011110">
    <property type="entry name" value="Reg_prop"/>
</dbReference>
<keyword evidence="3" id="KW-1185">Reference proteome</keyword>
<dbReference type="SUPFAM" id="SSF63829">
    <property type="entry name" value="Calcium-dependent phosphotriesterase"/>
    <property type="match status" value="1"/>
</dbReference>
<evidence type="ECO:0000313" key="3">
    <source>
        <dbReference type="Proteomes" id="UP000323164"/>
    </source>
</evidence>
<dbReference type="Pfam" id="PF07494">
    <property type="entry name" value="Reg_prop"/>
    <property type="match status" value="3"/>
</dbReference>
<organism evidence="2 3">
    <name type="scientific">Cognatilysobacter lacus</name>
    <dbReference type="NCBI Taxonomy" id="1643323"/>
    <lineage>
        <taxon>Bacteria</taxon>
        <taxon>Pseudomonadati</taxon>
        <taxon>Pseudomonadota</taxon>
        <taxon>Gammaproteobacteria</taxon>
        <taxon>Lysobacterales</taxon>
        <taxon>Lysobacteraceae</taxon>
        <taxon>Cognatilysobacter</taxon>
    </lineage>
</organism>
<comment type="caution">
    <text evidence="2">The sequence shown here is derived from an EMBL/GenBank/DDBJ whole genome shotgun (WGS) entry which is preliminary data.</text>
</comment>
<evidence type="ECO:0000256" key="1">
    <source>
        <dbReference type="SAM" id="SignalP"/>
    </source>
</evidence>
<feature type="non-terminal residue" evidence="2">
    <location>
        <position position="198"/>
    </location>
</feature>
<dbReference type="InterPro" id="IPR015943">
    <property type="entry name" value="WD40/YVTN_repeat-like_dom_sf"/>
</dbReference>
<evidence type="ECO:0000313" key="2">
    <source>
        <dbReference type="EMBL" id="TZF90317.1"/>
    </source>
</evidence>
<dbReference type="EMBL" id="VTRV01000043">
    <property type="protein sequence ID" value="TZF90317.1"/>
    <property type="molecule type" value="Genomic_DNA"/>
</dbReference>
<accession>A0A5D8Z6J3</accession>
<dbReference type="Gene3D" id="2.130.10.10">
    <property type="entry name" value="YVTN repeat-like/Quinoprotein amine dehydrogenase"/>
    <property type="match status" value="1"/>
</dbReference>
<proteinExistence type="predicted"/>
<gene>
    <name evidence="2" type="ORF">FW784_05700</name>
</gene>
<reference evidence="2 3" key="1">
    <citation type="submission" date="2019-08" db="EMBL/GenBank/DDBJ databases">
        <title>Draft genome sequence of Lysobacter sp. UKS-15.</title>
        <authorList>
            <person name="Im W.-T."/>
        </authorList>
    </citation>
    <scope>NUCLEOTIDE SEQUENCE [LARGE SCALE GENOMIC DNA]</scope>
    <source>
        <strain evidence="2 3">UKS-15</strain>
    </source>
</reference>
<protein>
    <submittedName>
        <fullName evidence="2">GGDEF domain-containing protein</fullName>
    </submittedName>
</protein>
<feature type="chain" id="PRO_5022763988" evidence="1">
    <location>
        <begin position="22"/>
        <end position="198"/>
    </location>
</feature>
<keyword evidence="1" id="KW-0732">Signal</keyword>
<feature type="signal peptide" evidence="1">
    <location>
        <begin position="1"/>
        <end position="21"/>
    </location>
</feature>
<sequence length="198" mass="21695">MRTLAALMLLLALVLAPRARALEPDKAFRHYVSDSWSIQQGLPQISVLSLAQDRTGYIWVGTQSGLARFDGLGFRTYTPENTPGLPGTWVRSLLSARDGRLWVGTYKGLAFFDGHEFSSVPAPAGAPALDVLDITEDSQGRIWLATPSGVFRVEHDRLLPVAGSPLPAQAVLVRDDGLWVGTRGAVYRRLATGRWERL</sequence>
<name>A0A5D8Z6J3_9GAMM</name>